<protein>
    <recommendedName>
        <fullName evidence="5">Saccharopine dehydrogenase NADP binding domain-containing protein</fullName>
    </recommendedName>
</protein>
<organism evidence="3 4">
    <name type="scientific">Candidatus Kaiserbacteria bacterium RIFCSPHIGHO2_01_FULL_54_36</name>
    <dbReference type="NCBI Taxonomy" id="1798482"/>
    <lineage>
        <taxon>Bacteria</taxon>
        <taxon>Candidatus Kaiseribacteriota</taxon>
    </lineage>
</organism>
<feature type="domain" description="Saccharopine dehydrogenase-like C-terminal" evidence="2">
    <location>
        <begin position="128"/>
        <end position="371"/>
    </location>
</feature>
<dbReference type="Proteomes" id="UP000178370">
    <property type="component" value="Unassembled WGS sequence"/>
</dbReference>
<comment type="caution">
    <text evidence="3">The sequence shown here is derived from an EMBL/GenBank/DDBJ whole genome shotgun (WGS) entry which is preliminary data.</text>
</comment>
<evidence type="ECO:0000313" key="4">
    <source>
        <dbReference type="Proteomes" id="UP000178370"/>
    </source>
</evidence>
<dbReference type="SUPFAM" id="SSF51735">
    <property type="entry name" value="NAD(P)-binding Rossmann-fold domains"/>
    <property type="match status" value="1"/>
</dbReference>
<dbReference type="InterPro" id="IPR032095">
    <property type="entry name" value="Sacchrp_dh-like_C"/>
</dbReference>
<dbReference type="Pfam" id="PF16653">
    <property type="entry name" value="Sacchrp_dh_C"/>
    <property type="match status" value="1"/>
</dbReference>
<sequence>MRYDFVVVGANGIQGKIVARDLLEHGYSVLLCANDDYGLEKLLEHERAEFSLIDLNKMDRVRRALKNSGTRVIVNCSCDDFNLRVTKLALELGMNYIDLGSEEDMMCEQLKLHKDFKAQGLLAISGIGSTPGINNIMLRYVVDRFDTIDTVHLGFAWNSNMPAFVTPFSIDAIQYEFTENAKILENGEYVEKSPLEPTNIDYYYRTIGKQRTCYTKHIEHHTFYTFLKPKGIKNIAVFSSFPQHSYVAIRKLIELGCLSKEPIEINGEMIRPLDFTIEMLRRVPIPEGYTEKENIWLKVYGTKNGRKKIEEMDCIASTLPGWEDATCNVDTGFPTSILAQMLIRNEIREAGVFSPEFVVQPEPFFARLGERKIFVYDNGRKINGTKSSESLLSPVVYSGKSLA</sequence>
<feature type="domain" description="Saccharopine dehydrogenase NADP binding" evidence="1">
    <location>
        <begin position="6"/>
        <end position="124"/>
    </location>
</feature>
<proteinExistence type="predicted"/>
<evidence type="ECO:0000313" key="3">
    <source>
        <dbReference type="EMBL" id="OGG50796.1"/>
    </source>
</evidence>
<dbReference type="AlphaFoldDB" id="A0A1F6CNN2"/>
<dbReference type="Gene3D" id="3.30.360.10">
    <property type="entry name" value="Dihydrodipicolinate Reductase, domain 2"/>
    <property type="match status" value="1"/>
</dbReference>
<accession>A0A1F6CNN2</accession>
<dbReference type="Gene3D" id="3.40.50.720">
    <property type="entry name" value="NAD(P)-binding Rossmann-like Domain"/>
    <property type="match status" value="1"/>
</dbReference>
<dbReference type="Pfam" id="PF03435">
    <property type="entry name" value="Sacchrp_dh_NADP"/>
    <property type="match status" value="1"/>
</dbReference>
<dbReference type="InterPro" id="IPR005097">
    <property type="entry name" value="Sacchrp_dh_NADP-bd"/>
</dbReference>
<name>A0A1F6CNN2_9BACT</name>
<evidence type="ECO:0008006" key="5">
    <source>
        <dbReference type="Google" id="ProtNLM"/>
    </source>
</evidence>
<dbReference type="PANTHER" id="PTHR43796">
    <property type="entry name" value="CARBOXYNORSPERMIDINE SYNTHASE"/>
    <property type="match status" value="1"/>
</dbReference>
<evidence type="ECO:0000259" key="2">
    <source>
        <dbReference type="Pfam" id="PF16653"/>
    </source>
</evidence>
<dbReference type="InterPro" id="IPR036291">
    <property type="entry name" value="NAD(P)-bd_dom_sf"/>
</dbReference>
<reference evidence="3 4" key="1">
    <citation type="journal article" date="2016" name="Nat. Commun.">
        <title>Thousands of microbial genomes shed light on interconnected biogeochemical processes in an aquifer system.</title>
        <authorList>
            <person name="Anantharaman K."/>
            <person name="Brown C.T."/>
            <person name="Hug L.A."/>
            <person name="Sharon I."/>
            <person name="Castelle C.J."/>
            <person name="Probst A.J."/>
            <person name="Thomas B.C."/>
            <person name="Singh A."/>
            <person name="Wilkins M.J."/>
            <person name="Karaoz U."/>
            <person name="Brodie E.L."/>
            <person name="Williams K.H."/>
            <person name="Hubbard S.S."/>
            <person name="Banfield J.F."/>
        </authorList>
    </citation>
    <scope>NUCLEOTIDE SEQUENCE [LARGE SCALE GENOMIC DNA]</scope>
</reference>
<dbReference type="EMBL" id="MFKV01000007">
    <property type="protein sequence ID" value="OGG50796.1"/>
    <property type="molecule type" value="Genomic_DNA"/>
</dbReference>
<evidence type="ECO:0000259" key="1">
    <source>
        <dbReference type="Pfam" id="PF03435"/>
    </source>
</evidence>
<dbReference type="PANTHER" id="PTHR43796:SF2">
    <property type="entry name" value="CARBOXYNORSPERMIDINE SYNTHASE"/>
    <property type="match status" value="1"/>
</dbReference>
<dbReference type="STRING" id="1798482.A2763_02630"/>
<gene>
    <name evidence="3" type="ORF">A2763_02630</name>
</gene>